<accession>A0A1V5SRK9</accession>
<dbReference type="SUPFAM" id="SSF46785">
    <property type="entry name" value="Winged helix' DNA-binding domain"/>
    <property type="match status" value="1"/>
</dbReference>
<dbReference type="AlphaFoldDB" id="A0A1V5SRK9"/>
<evidence type="ECO:0000256" key="1">
    <source>
        <dbReference type="ARBA" id="ARBA00006479"/>
    </source>
</evidence>
<dbReference type="PANTHER" id="PTHR18964">
    <property type="entry name" value="ROK (REPRESSOR, ORF, KINASE) FAMILY"/>
    <property type="match status" value="1"/>
</dbReference>
<sequence length="391" mass="42655">MMMTTLTSSRINDIHKKMVFRYIWEKEQASRTQIRSHFGFSKSTVSGIIRDLIEQSLIVENGQEDAPLGRKPELLTVNPHGPMILSVLLKDLGDVEVAVVDLKGTILSRESLTLLTKEPPQAAVGEIAWFVNAALAKFPHTTCLGIGLGAPGIVNHSSGIIEYSAHFGWKGIPIGSMLSAGVAQEFPILVDNRTTAATLGEMWFGSGKNSRNLICINCGEAIGAGIVIEGKIYRGFLDGVGEIGHIPLIPNGNLCFCGKTGCVESMVSLPALMKRMGRKYTGEDDATRILRNEIGKPSIKEMTLEAYSTLGEIAVILTNILAPEKIIFTGGLTRIEPEEMISSVQQKVQEKALEPLARNIQLELSSFHQETEPLWGASLVMENIFSLEIIR</sequence>
<protein>
    <submittedName>
        <fullName evidence="2">N-acetylglucosamine repressor</fullName>
    </submittedName>
</protein>
<dbReference type="InterPro" id="IPR000600">
    <property type="entry name" value="ROK"/>
</dbReference>
<gene>
    <name evidence="2" type="primary">nagC_5</name>
    <name evidence="2" type="ORF">BWY41_01355</name>
</gene>
<dbReference type="EMBL" id="MWBQ01000097">
    <property type="protein sequence ID" value="OQA57118.1"/>
    <property type="molecule type" value="Genomic_DNA"/>
</dbReference>
<organism evidence="2">
    <name type="scientific">Candidatus Atribacter allofermentans</name>
    <dbReference type="NCBI Taxonomy" id="1852833"/>
    <lineage>
        <taxon>Bacteria</taxon>
        <taxon>Pseudomonadati</taxon>
        <taxon>Atribacterota</taxon>
        <taxon>Atribacteria</taxon>
        <taxon>Atribacterales</taxon>
        <taxon>Atribacteraceae</taxon>
        <taxon>Atribacter</taxon>
    </lineage>
</organism>
<dbReference type="Proteomes" id="UP000485569">
    <property type="component" value="Unassembled WGS sequence"/>
</dbReference>
<dbReference type="InterPro" id="IPR036390">
    <property type="entry name" value="WH_DNA-bd_sf"/>
</dbReference>
<proteinExistence type="inferred from homology"/>
<dbReference type="Gene3D" id="3.30.420.40">
    <property type="match status" value="2"/>
</dbReference>
<dbReference type="InterPro" id="IPR036388">
    <property type="entry name" value="WH-like_DNA-bd_sf"/>
</dbReference>
<dbReference type="SUPFAM" id="SSF53067">
    <property type="entry name" value="Actin-like ATPase domain"/>
    <property type="match status" value="1"/>
</dbReference>
<reference evidence="2" key="1">
    <citation type="submission" date="2017-02" db="EMBL/GenBank/DDBJ databases">
        <title>Delving into the versatile metabolic prowess of the omnipresent phylum Bacteroidetes.</title>
        <authorList>
            <person name="Nobu M.K."/>
            <person name="Mei R."/>
            <person name="Narihiro T."/>
            <person name="Kuroda K."/>
            <person name="Liu W.-T."/>
        </authorList>
    </citation>
    <scope>NUCLEOTIDE SEQUENCE</scope>
    <source>
        <strain evidence="2">ADurb.Bin276</strain>
    </source>
</reference>
<evidence type="ECO:0000313" key="2">
    <source>
        <dbReference type="EMBL" id="OQA57118.1"/>
    </source>
</evidence>
<dbReference type="PANTHER" id="PTHR18964:SF149">
    <property type="entry name" value="BIFUNCTIONAL UDP-N-ACETYLGLUCOSAMINE 2-EPIMERASE_N-ACETYLMANNOSAMINE KINASE"/>
    <property type="match status" value="1"/>
</dbReference>
<dbReference type="Pfam" id="PF00480">
    <property type="entry name" value="ROK"/>
    <property type="match status" value="1"/>
</dbReference>
<comment type="similarity">
    <text evidence="1">Belongs to the ROK (NagC/XylR) family.</text>
</comment>
<dbReference type="Gene3D" id="1.10.10.10">
    <property type="entry name" value="Winged helix-like DNA-binding domain superfamily/Winged helix DNA-binding domain"/>
    <property type="match status" value="1"/>
</dbReference>
<comment type="caution">
    <text evidence="2">The sequence shown here is derived from an EMBL/GenBank/DDBJ whole genome shotgun (WGS) entry which is preliminary data.</text>
</comment>
<dbReference type="InterPro" id="IPR043129">
    <property type="entry name" value="ATPase_NBD"/>
</dbReference>
<name>A0A1V5SRK9_9BACT</name>